<keyword evidence="2" id="KW-1185">Reference proteome</keyword>
<evidence type="ECO:0000313" key="1">
    <source>
        <dbReference type="EMBL" id="SDI60620.1"/>
    </source>
</evidence>
<protein>
    <recommendedName>
        <fullName evidence="3">Transposase</fullName>
    </recommendedName>
</protein>
<gene>
    <name evidence="1" type="ORF">SAMN04488123_103341</name>
</gene>
<reference evidence="1 2" key="1">
    <citation type="submission" date="2016-10" db="EMBL/GenBank/DDBJ databases">
        <authorList>
            <person name="de Groot N.N."/>
        </authorList>
    </citation>
    <scope>NUCLEOTIDE SEQUENCE [LARGE SCALE GENOMIC DNA]</scope>
    <source>
        <strain evidence="1 2">DSM 21771</strain>
    </source>
</reference>
<dbReference type="EMBL" id="FNEN01000003">
    <property type="protein sequence ID" value="SDI60620.1"/>
    <property type="molecule type" value="Genomic_DNA"/>
</dbReference>
<evidence type="ECO:0008006" key="3">
    <source>
        <dbReference type="Google" id="ProtNLM"/>
    </source>
</evidence>
<dbReference type="AlphaFoldDB" id="A0A1G8LZP2"/>
<accession>A0A1G8LZP2</accession>
<dbReference type="Proteomes" id="UP000198853">
    <property type="component" value="Unassembled WGS sequence"/>
</dbReference>
<dbReference type="OrthoDB" id="4278026at2"/>
<name>A0A1G8LZP2_9BACI</name>
<evidence type="ECO:0000313" key="2">
    <source>
        <dbReference type="Proteomes" id="UP000198853"/>
    </source>
</evidence>
<proteinExistence type="predicted"/>
<dbReference type="RefSeq" id="WP_090397009.1">
    <property type="nucleotide sequence ID" value="NZ_FNEN01000003.1"/>
</dbReference>
<organism evidence="1 2">
    <name type="scientific">Natribacillus halophilus</name>
    <dbReference type="NCBI Taxonomy" id="549003"/>
    <lineage>
        <taxon>Bacteria</taxon>
        <taxon>Bacillati</taxon>
        <taxon>Bacillota</taxon>
        <taxon>Bacilli</taxon>
        <taxon>Bacillales</taxon>
        <taxon>Bacillaceae</taxon>
        <taxon>Natribacillus</taxon>
    </lineage>
</organism>
<sequence length="147" mass="16994">MAIQTIFVQLKNPSKSKQKQWLYEQQEFVSTVNTCVKRIINDEKLSSKNVDADLKAVIKNEAIRLAKKAVSDFKEQKAKIIPTFKNSLGVRINDQNWSNVEKNGRWYISFTGNHGKKTLPVMESSGVKTFFPWLTKKHNDCRRTISF</sequence>